<evidence type="ECO:0000313" key="3">
    <source>
        <dbReference type="Proteomes" id="UP000654075"/>
    </source>
</evidence>
<evidence type="ECO:0000313" key="2">
    <source>
        <dbReference type="EMBL" id="CAE8590305.1"/>
    </source>
</evidence>
<dbReference type="OrthoDB" id="10607554at2759"/>
<comment type="caution">
    <text evidence="2">The sequence shown here is derived from an EMBL/GenBank/DDBJ whole genome shotgun (WGS) entry which is preliminary data.</text>
</comment>
<protein>
    <submittedName>
        <fullName evidence="2">Uncharacterized protein</fullName>
    </submittedName>
</protein>
<dbReference type="EMBL" id="CAJNNV010004205">
    <property type="protein sequence ID" value="CAE8590305.1"/>
    <property type="molecule type" value="Genomic_DNA"/>
</dbReference>
<dbReference type="AlphaFoldDB" id="A0A813DQX0"/>
<name>A0A813DQX0_POLGL</name>
<feature type="non-terminal residue" evidence="2">
    <location>
        <position position="1"/>
    </location>
</feature>
<reference evidence="2" key="1">
    <citation type="submission" date="2021-02" db="EMBL/GenBank/DDBJ databases">
        <authorList>
            <person name="Dougan E. K."/>
            <person name="Rhodes N."/>
            <person name="Thang M."/>
            <person name="Chan C."/>
        </authorList>
    </citation>
    <scope>NUCLEOTIDE SEQUENCE</scope>
</reference>
<keyword evidence="3" id="KW-1185">Reference proteome</keyword>
<organism evidence="2 3">
    <name type="scientific">Polarella glacialis</name>
    <name type="common">Dinoflagellate</name>
    <dbReference type="NCBI Taxonomy" id="89957"/>
    <lineage>
        <taxon>Eukaryota</taxon>
        <taxon>Sar</taxon>
        <taxon>Alveolata</taxon>
        <taxon>Dinophyceae</taxon>
        <taxon>Suessiales</taxon>
        <taxon>Suessiaceae</taxon>
        <taxon>Polarella</taxon>
    </lineage>
</organism>
<feature type="region of interest" description="Disordered" evidence="1">
    <location>
        <begin position="200"/>
        <end position="223"/>
    </location>
</feature>
<feature type="non-terminal residue" evidence="2">
    <location>
        <position position="278"/>
    </location>
</feature>
<sequence>SGKLFRAVGLVEVSIACEVASARLKLVQEEQFLDDGRRRSFPQRRPHVKLGRGEAPLAAAQRVLCRQLGLSNDQCTTAAGLMIGGLIGSFGEAANQVVEATSSSYPGLRTRYVIHPVDLELPHLRSDGKVERSRACSTEVEAIMALFNLPSARTFMTVEGNLGAGNGGRVHLWNWTLAEDRSLASDSHAGLGSLMRQITTESSYEQQDDDGGSSKISKEDQDASGIEETYRDLLGVYRILQGQKALLSERGGHQELRLGDAEERIKRVLAKMTNIEGL</sequence>
<proteinExistence type="predicted"/>
<dbReference type="Proteomes" id="UP000654075">
    <property type="component" value="Unassembled WGS sequence"/>
</dbReference>
<gene>
    <name evidence="2" type="ORF">PGLA1383_LOCUS9039</name>
</gene>
<evidence type="ECO:0000256" key="1">
    <source>
        <dbReference type="SAM" id="MobiDB-lite"/>
    </source>
</evidence>
<accession>A0A813DQX0</accession>